<dbReference type="InterPro" id="IPR001254">
    <property type="entry name" value="Trypsin_dom"/>
</dbReference>
<dbReference type="SMART" id="SM00020">
    <property type="entry name" value="Tryp_SPc"/>
    <property type="match status" value="1"/>
</dbReference>
<reference evidence="5 6" key="1">
    <citation type="submission" date="2012-12" db="EMBL/GenBank/DDBJ databases">
        <title>Genome Assembly of Photobacterium sp. AK15.</title>
        <authorList>
            <person name="Khatri I."/>
            <person name="Vaidya B."/>
            <person name="Srinivas T.N.R."/>
            <person name="Subramanian S."/>
            <person name="Pinnaka A."/>
        </authorList>
    </citation>
    <scope>NUCLEOTIDE SEQUENCE [LARGE SCALE GENOMIC DNA]</scope>
    <source>
        <strain evidence="5 6">AK15</strain>
    </source>
</reference>
<dbReference type="PATRIC" id="fig|1056511.3.peg.2922"/>
<evidence type="ECO:0000256" key="1">
    <source>
        <dbReference type="ARBA" id="ARBA00023157"/>
    </source>
</evidence>
<keyword evidence="2" id="KW-0720">Serine protease</keyword>
<keyword evidence="1" id="KW-1015">Disulfide bond</keyword>
<gene>
    <name evidence="5" type="ORF">C942_01847</name>
</gene>
<feature type="signal peptide" evidence="3">
    <location>
        <begin position="1"/>
        <end position="26"/>
    </location>
</feature>
<dbReference type="AlphaFoldDB" id="L8J8V3"/>
<protein>
    <submittedName>
        <fullName evidence="5">Protein C</fullName>
    </submittedName>
</protein>
<keyword evidence="6" id="KW-1185">Reference proteome</keyword>
<dbReference type="PANTHER" id="PTHR24256">
    <property type="entry name" value="TRYPTASE-RELATED"/>
    <property type="match status" value="1"/>
</dbReference>
<dbReference type="PROSITE" id="PS50240">
    <property type="entry name" value="TRYPSIN_DOM"/>
    <property type="match status" value="1"/>
</dbReference>
<dbReference type="RefSeq" id="WP_007466722.1">
    <property type="nucleotide sequence ID" value="NZ_AMZO01000020.1"/>
</dbReference>
<dbReference type="Pfam" id="PF00089">
    <property type="entry name" value="Trypsin"/>
    <property type="match status" value="1"/>
</dbReference>
<feature type="domain" description="Peptidase S1" evidence="4">
    <location>
        <begin position="49"/>
        <end position="316"/>
    </location>
</feature>
<evidence type="ECO:0000256" key="2">
    <source>
        <dbReference type="RuleBase" id="RU363034"/>
    </source>
</evidence>
<feature type="chain" id="PRO_5003993435" evidence="3">
    <location>
        <begin position="27"/>
        <end position="383"/>
    </location>
</feature>
<dbReference type="InterPro" id="IPR051487">
    <property type="entry name" value="Ser/Thr_Proteases_Immune/Dev"/>
</dbReference>
<name>L8J8V3_9GAMM</name>
<comment type="caution">
    <text evidence="5">The sequence shown here is derived from an EMBL/GenBank/DDBJ whole genome shotgun (WGS) entry which is preliminary data.</text>
</comment>
<keyword evidence="2" id="KW-0645">Protease</keyword>
<dbReference type="GO" id="GO:0004252">
    <property type="term" value="F:serine-type endopeptidase activity"/>
    <property type="evidence" value="ECO:0007669"/>
    <property type="project" value="InterPro"/>
</dbReference>
<dbReference type="Proteomes" id="UP000011134">
    <property type="component" value="Unassembled WGS sequence"/>
</dbReference>
<dbReference type="PRINTS" id="PR00722">
    <property type="entry name" value="CHYMOTRYPSIN"/>
</dbReference>
<dbReference type="InterPro" id="IPR018114">
    <property type="entry name" value="TRYPSIN_HIS"/>
</dbReference>
<dbReference type="PROSITE" id="PS00135">
    <property type="entry name" value="TRYPSIN_SER"/>
    <property type="match status" value="1"/>
</dbReference>
<evidence type="ECO:0000313" key="6">
    <source>
        <dbReference type="Proteomes" id="UP000011134"/>
    </source>
</evidence>
<dbReference type="EMBL" id="AMZO01000020">
    <property type="protein sequence ID" value="ELR65275.1"/>
    <property type="molecule type" value="Genomic_DNA"/>
</dbReference>
<dbReference type="SUPFAM" id="SSF50494">
    <property type="entry name" value="Trypsin-like serine proteases"/>
    <property type="match status" value="1"/>
</dbReference>
<evidence type="ECO:0000256" key="3">
    <source>
        <dbReference type="SAM" id="SignalP"/>
    </source>
</evidence>
<dbReference type="InterPro" id="IPR001314">
    <property type="entry name" value="Peptidase_S1A"/>
</dbReference>
<dbReference type="InterPro" id="IPR033116">
    <property type="entry name" value="TRYPSIN_SER"/>
</dbReference>
<dbReference type="CDD" id="cd00190">
    <property type="entry name" value="Tryp_SPc"/>
    <property type="match status" value="1"/>
</dbReference>
<organism evidence="5 6">
    <name type="scientific">Photobacterium marinum</name>
    <dbReference type="NCBI Taxonomy" id="1056511"/>
    <lineage>
        <taxon>Bacteria</taxon>
        <taxon>Pseudomonadati</taxon>
        <taxon>Pseudomonadota</taxon>
        <taxon>Gammaproteobacteria</taxon>
        <taxon>Vibrionales</taxon>
        <taxon>Vibrionaceae</taxon>
        <taxon>Photobacterium</taxon>
    </lineage>
</organism>
<keyword evidence="3" id="KW-0732">Signal</keyword>
<dbReference type="Gene3D" id="2.40.10.10">
    <property type="entry name" value="Trypsin-like serine proteases"/>
    <property type="match status" value="1"/>
</dbReference>
<dbReference type="InterPro" id="IPR009003">
    <property type="entry name" value="Peptidase_S1_PA"/>
</dbReference>
<proteinExistence type="predicted"/>
<keyword evidence="2" id="KW-0378">Hydrolase</keyword>
<evidence type="ECO:0000313" key="5">
    <source>
        <dbReference type="EMBL" id="ELR65275.1"/>
    </source>
</evidence>
<dbReference type="GO" id="GO:0006508">
    <property type="term" value="P:proteolysis"/>
    <property type="evidence" value="ECO:0007669"/>
    <property type="project" value="UniProtKB-KW"/>
</dbReference>
<dbReference type="FunFam" id="2.40.10.10:FF:000068">
    <property type="entry name" value="transmembrane protease serine 2"/>
    <property type="match status" value="1"/>
</dbReference>
<dbReference type="PROSITE" id="PS00134">
    <property type="entry name" value="TRYPSIN_HIS"/>
    <property type="match status" value="1"/>
</dbReference>
<sequence>MCKLLFRLLFSLSIWFSFLAVPFAAAEDELPSGQLNASNVMLSSVTPKIIGGIDSSANEIPWQAYLNMTFPNGNGGQSTFVCGGVVISQDVVLTAAHCLRNGSDTVTTQNIKVWAGGVSLFSFSSFNAIDVSEFVIHPSYNSARFANDIAILKLATSLPSTAIPIKMTDSATQNRVDNAFDLGWVANSEREPNLLVSGWGATDPNNTSSGSTRLRQTVLSGVPDIACDAQWGSNMSPLDYPIFLCAGSVSPTLGRDSCFGDSGGPLVWQDPQASSDSDFGLRLVGLVSFGNGCAGILPGVYTEVANYQSWIEQEVGAAVNTQPTSIFASNPFTRDYSNAGEGLGSGGNVTPNSGDGDGGYIGGGGMLGLLVVGYWRRRIISIV</sequence>
<evidence type="ECO:0000259" key="4">
    <source>
        <dbReference type="PROSITE" id="PS50240"/>
    </source>
</evidence>
<accession>L8J8V3</accession>
<dbReference type="InterPro" id="IPR043504">
    <property type="entry name" value="Peptidase_S1_PA_chymotrypsin"/>
</dbReference>